<dbReference type="InterPro" id="IPR010281">
    <property type="entry name" value="DUF885"/>
</dbReference>
<accession>A0A2S9YB70</accession>
<dbReference type="PANTHER" id="PTHR33361:SF15">
    <property type="entry name" value="DUF885 FAMILY LIPOPROTEIN"/>
    <property type="match status" value="1"/>
</dbReference>
<gene>
    <name evidence="1" type="ORF">ENSA5_24040</name>
</gene>
<dbReference type="PANTHER" id="PTHR33361">
    <property type="entry name" value="GLR0591 PROTEIN"/>
    <property type="match status" value="1"/>
</dbReference>
<evidence type="ECO:0000313" key="1">
    <source>
        <dbReference type="EMBL" id="PRQ02349.1"/>
    </source>
</evidence>
<comment type="caution">
    <text evidence="1">The sequence shown here is derived from an EMBL/GenBank/DDBJ whole genome shotgun (WGS) entry which is preliminary data.</text>
</comment>
<dbReference type="Pfam" id="PF05960">
    <property type="entry name" value="DUF885"/>
    <property type="match status" value="1"/>
</dbReference>
<dbReference type="Proteomes" id="UP000237968">
    <property type="component" value="Unassembled WGS sequence"/>
</dbReference>
<protein>
    <recommendedName>
        <fullName evidence="3">Lipoprotein</fullName>
    </recommendedName>
</protein>
<dbReference type="PROSITE" id="PS51257">
    <property type="entry name" value="PROKAR_LIPOPROTEIN"/>
    <property type="match status" value="1"/>
</dbReference>
<evidence type="ECO:0000313" key="2">
    <source>
        <dbReference type="Proteomes" id="UP000237968"/>
    </source>
</evidence>
<evidence type="ECO:0008006" key="3">
    <source>
        <dbReference type="Google" id="ProtNLM"/>
    </source>
</evidence>
<dbReference type="AlphaFoldDB" id="A0A2S9YB70"/>
<sequence length="641" mass="70989">MSARARSMITLIGLALGCHGPSESAPPDDPPPTSDLVIGREQDPKQMLETLSERFLTGYFAAAPVSATAYGEHSHDHRWPDLSRDGRDQHRLWLTQQRGDAAAIPREALDPDARLELDTIRNQLELWRFADEVEQVWRSDPLAYSYLISSGLDDLVSRDFAPLDERAASVAARLEGLPGLVDQAIANLSNPKLIRRPQAEVAVGQLAGLRTLIEAEIPTRTEAAKPELRERIASASPAALAAVEQLRAHVEGLVPKAEGAWRLGPEAFAQKLALTLQSELSADEILALAHAEHARVHRDMQALARELYAAMYGAKALARHDKSGRTPDPDALVRKVLAELAADHPEPEQLRDAVEDNLARLDQFVRERELVPIDETEVLEVIWTPPHARGVAIAGLAAPAPLDAAAPGLPSFYLVQPLPESWGPELRESFLREYNTFMLEILSIHEAIPGHFVQLYWGKREPSRVRKVFDNGPFVEGWAVYTEHLMVEAGYAGAGPGPDARRPKGVSAALWTVQQSDELRAKAIRLHGLKFYLRAVANAILDHEIHAGTMTREQALELMVEGSFQERGEAEGKWVRAQVTSTQLSTYFVGAIGWFRLRERAQQRAADAGEEFDLLRFHADALSHGAPPVQRLPELMRWDVR</sequence>
<reference evidence="1 2" key="1">
    <citation type="submission" date="2018-03" db="EMBL/GenBank/DDBJ databases">
        <title>Draft Genome Sequences of the Obligatory Marine Myxobacteria Enhygromyxa salina SWB005.</title>
        <authorList>
            <person name="Poehlein A."/>
            <person name="Moghaddam J.A."/>
            <person name="Harms H."/>
            <person name="Alanjari M."/>
            <person name="Koenig G.M."/>
            <person name="Daniel R."/>
            <person name="Schaeberle T.F."/>
        </authorList>
    </citation>
    <scope>NUCLEOTIDE SEQUENCE [LARGE SCALE GENOMIC DNA]</scope>
    <source>
        <strain evidence="1 2">SWB005</strain>
    </source>
</reference>
<name>A0A2S9YB70_9BACT</name>
<keyword evidence="2" id="KW-1185">Reference proteome</keyword>
<dbReference type="EMBL" id="PVNK01000122">
    <property type="protein sequence ID" value="PRQ02349.1"/>
    <property type="molecule type" value="Genomic_DNA"/>
</dbReference>
<dbReference type="RefSeq" id="WP_106391817.1">
    <property type="nucleotide sequence ID" value="NZ_PVNK01000122.1"/>
</dbReference>
<proteinExistence type="predicted"/>
<organism evidence="1 2">
    <name type="scientific">Enhygromyxa salina</name>
    <dbReference type="NCBI Taxonomy" id="215803"/>
    <lineage>
        <taxon>Bacteria</taxon>
        <taxon>Pseudomonadati</taxon>
        <taxon>Myxococcota</taxon>
        <taxon>Polyangia</taxon>
        <taxon>Nannocystales</taxon>
        <taxon>Nannocystaceae</taxon>
        <taxon>Enhygromyxa</taxon>
    </lineage>
</organism>
<dbReference type="OrthoDB" id="9769898at2"/>